<dbReference type="PROSITE" id="PS50928">
    <property type="entry name" value="ABC_TM1"/>
    <property type="match status" value="1"/>
</dbReference>
<dbReference type="Pfam" id="PF00528">
    <property type="entry name" value="BPD_transp_1"/>
    <property type="match status" value="1"/>
</dbReference>
<protein>
    <submittedName>
        <fullName evidence="9">Sugar ABC transporter permease</fullName>
    </submittedName>
</protein>
<dbReference type="GO" id="GO:0055085">
    <property type="term" value="P:transmembrane transport"/>
    <property type="evidence" value="ECO:0007669"/>
    <property type="project" value="InterPro"/>
</dbReference>
<feature type="transmembrane region" description="Helical" evidence="7">
    <location>
        <begin position="254"/>
        <end position="279"/>
    </location>
</feature>
<comment type="similarity">
    <text evidence="7">Belongs to the binding-protein-dependent transport system permease family.</text>
</comment>
<feature type="transmembrane region" description="Helical" evidence="7">
    <location>
        <begin position="64"/>
        <end position="89"/>
    </location>
</feature>
<organism evidence="9">
    <name type="scientific">Aquifex aeolicus</name>
    <dbReference type="NCBI Taxonomy" id="63363"/>
    <lineage>
        <taxon>Bacteria</taxon>
        <taxon>Pseudomonadati</taxon>
        <taxon>Aquificota</taxon>
        <taxon>Aquificia</taxon>
        <taxon>Aquificales</taxon>
        <taxon>Aquificaceae</taxon>
        <taxon>Aquifex</taxon>
    </lineage>
</organism>
<comment type="subcellular location">
    <subcellularLocation>
        <location evidence="1 7">Cell membrane</location>
        <topology evidence="1 7">Multi-pass membrane protein</topology>
    </subcellularLocation>
</comment>
<dbReference type="SUPFAM" id="SSF161098">
    <property type="entry name" value="MetI-like"/>
    <property type="match status" value="1"/>
</dbReference>
<accession>A0A7C5L484</accession>
<feature type="transmembrane region" description="Helical" evidence="7">
    <location>
        <begin position="101"/>
        <end position="121"/>
    </location>
</feature>
<keyword evidence="6 7" id="KW-0472">Membrane</keyword>
<evidence type="ECO:0000256" key="3">
    <source>
        <dbReference type="ARBA" id="ARBA00022475"/>
    </source>
</evidence>
<keyword evidence="2 7" id="KW-0813">Transport</keyword>
<reference evidence="9" key="1">
    <citation type="journal article" date="2020" name="mSystems">
        <title>Genome- and Community-Level Interaction Insights into Carbon Utilization and Element Cycling Functions of Hydrothermarchaeota in Hydrothermal Sediment.</title>
        <authorList>
            <person name="Zhou Z."/>
            <person name="Liu Y."/>
            <person name="Xu W."/>
            <person name="Pan J."/>
            <person name="Luo Z.H."/>
            <person name="Li M."/>
        </authorList>
    </citation>
    <scope>NUCLEOTIDE SEQUENCE [LARGE SCALE GENOMIC DNA]</scope>
    <source>
        <strain evidence="9">HyVt-501</strain>
    </source>
</reference>
<evidence type="ECO:0000256" key="1">
    <source>
        <dbReference type="ARBA" id="ARBA00004651"/>
    </source>
</evidence>
<feature type="transmembrane region" description="Helical" evidence="7">
    <location>
        <begin position="150"/>
        <end position="174"/>
    </location>
</feature>
<sequence>MKSLRGFLLFSLPAFLLLSTLVLIPVLGTVYLSLFRDVPFLGREFTGADNYLRLLSDSHFHRSLLFTLKFTLLSVPVEVVLGLGVALLVNERIPFRGLLRGAVLLPWAVPAVVSARVWQLMFNYSYGVLNYLSDEFLGFRINWLGTELNALLSLVVADAWRTTPFVAVILLAGLQSIPEDLYSQAKVDGAGTLRRFLYITLPLLKPFILVAILFRGVDALRVFDLAFVLTGGGPGGSTTPLSLYAYRFYLTGDFGYGSAVSVLIFLLSLSLAVLIARVLRPAEALR</sequence>
<comment type="caution">
    <text evidence="9">The sequence shown here is derived from an EMBL/GenBank/DDBJ whole genome shotgun (WGS) entry which is preliminary data.</text>
</comment>
<keyword evidence="5 7" id="KW-1133">Transmembrane helix</keyword>
<evidence type="ECO:0000256" key="7">
    <source>
        <dbReference type="RuleBase" id="RU363032"/>
    </source>
</evidence>
<dbReference type="Gene3D" id="1.10.3720.10">
    <property type="entry name" value="MetI-like"/>
    <property type="match status" value="1"/>
</dbReference>
<dbReference type="CDD" id="cd06261">
    <property type="entry name" value="TM_PBP2"/>
    <property type="match status" value="1"/>
</dbReference>
<dbReference type="InterPro" id="IPR035906">
    <property type="entry name" value="MetI-like_sf"/>
</dbReference>
<gene>
    <name evidence="9" type="ORF">ENJ61_01420</name>
</gene>
<keyword evidence="4 7" id="KW-0812">Transmembrane</keyword>
<dbReference type="PANTHER" id="PTHR43005:SF2">
    <property type="entry name" value="INTEGRAL MEMBRANE SUGAR TRANSPORT PROTEIN"/>
    <property type="match status" value="1"/>
</dbReference>
<evidence type="ECO:0000313" key="9">
    <source>
        <dbReference type="EMBL" id="HHJ63545.1"/>
    </source>
</evidence>
<evidence type="ECO:0000256" key="2">
    <source>
        <dbReference type="ARBA" id="ARBA00022448"/>
    </source>
</evidence>
<dbReference type="PANTHER" id="PTHR43005">
    <property type="entry name" value="BLR7065 PROTEIN"/>
    <property type="match status" value="1"/>
</dbReference>
<name>A0A7C5L484_AQUAO</name>
<dbReference type="AlphaFoldDB" id="A0A7C5L484"/>
<feature type="domain" description="ABC transmembrane type-1" evidence="8">
    <location>
        <begin position="64"/>
        <end position="275"/>
    </location>
</feature>
<dbReference type="Proteomes" id="UP000885792">
    <property type="component" value="Unassembled WGS sequence"/>
</dbReference>
<dbReference type="GO" id="GO:0005886">
    <property type="term" value="C:plasma membrane"/>
    <property type="evidence" value="ECO:0007669"/>
    <property type="project" value="UniProtKB-SubCell"/>
</dbReference>
<proteinExistence type="inferred from homology"/>
<dbReference type="InterPro" id="IPR000515">
    <property type="entry name" value="MetI-like"/>
</dbReference>
<evidence type="ECO:0000259" key="8">
    <source>
        <dbReference type="PROSITE" id="PS50928"/>
    </source>
</evidence>
<keyword evidence="3" id="KW-1003">Cell membrane</keyword>
<feature type="transmembrane region" description="Helical" evidence="7">
    <location>
        <begin position="195"/>
        <end position="214"/>
    </location>
</feature>
<dbReference type="EMBL" id="DRNB01000046">
    <property type="protein sequence ID" value="HHJ63545.1"/>
    <property type="molecule type" value="Genomic_DNA"/>
</dbReference>
<evidence type="ECO:0000256" key="6">
    <source>
        <dbReference type="ARBA" id="ARBA00023136"/>
    </source>
</evidence>
<evidence type="ECO:0000256" key="5">
    <source>
        <dbReference type="ARBA" id="ARBA00022989"/>
    </source>
</evidence>
<evidence type="ECO:0000256" key="4">
    <source>
        <dbReference type="ARBA" id="ARBA00022692"/>
    </source>
</evidence>